<name>A0A183AXE2_9TREM</name>
<dbReference type="GO" id="GO:0061343">
    <property type="term" value="P:cell adhesion involved in heart morphogenesis"/>
    <property type="evidence" value="ECO:0007669"/>
    <property type="project" value="TreeGrafter"/>
</dbReference>
<dbReference type="GO" id="GO:0007508">
    <property type="term" value="P:larval heart development"/>
    <property type="evidence" value="ECO:0007669"/>
    <property type="project" value="TreeGrafter"/>
</dbReference>
<gene>
    <name evidence="1" type="ORF">ECPE_LOCUS11627</name>
</gene>
<dbReference type="Proteomes" id="UP000272942">
    <property type="component" value="Unassembled WGS sequence"/>
</dbReference>
<dbReference type="WBParaSite" id="ECPE_0001166201-mRNA-1">
    <property type="protein sequence ID" value="ECPE_0001166201-mRNA-1"/>
    <property type="gene ID" value="ECPE_0001166201"/>
</dbReference>
<keyword evidence="2" id="KW-1185">Reference proteome</keyword>
<proteinExistence type="predicted"/>
<evidence type="ECO:0000313" key="2">
    <source>
        <dbReference type="Proteomes" id="UP000272942"/>
    </source>
</evidence>
<dbReference type="PANTHER" id="PTHR33395">
    <property type="entry name" value="TRANSCRIPTASE, PUTATIVE-RELATED-RELATED"/>
    <property type="match status" value="1"/>
</dbReference>
<evidence type="ECO:0000313" key="1">
    <source>
        <dbReference type="EMBL" id="VDP88747.1"/>
    </source>
</evidence>
<dbReference type="GO" id="GO:0031012">
    <property type="term" value="C:extracellular matrix"/>
    <property type="evidence" value="ECO:0007669"/>
    <property type="project" value="TreeGrafter"/>
</dbReference>
<dbReference type="AlphaFoldDB" id="A0A183AXE2"/>
<reference evidence="1 2" key="2">
    <citation type="submission" date="2018-11" db="EMBL/GenBank/DDBJ databases">
        <authorList>
            <consortium name="Pathogen Informatics"/>
        </authorList>
    </citation>
    <scope>NUCLEOTIDE SEQUENCE [LARGE SCALE GENOMIC DNA]</scope>
    <source>
        <strain evidence="1 2">Egypt</strain>
    </source>
</reference>
<dbReference type="EMBL" id="UZAN01051188">
    <property type="protein sequence ID" value="VDP88747.1"/>
    <property type="molecule type" value="Genomic_DNA"/>
</dbReference>
<organism evidence="3">
    <name type="scientific">Echinostoma caproni</name>
    <dbReference type="NCBI Taxonomy" id="27848"/>
    <lineage>
        <taxon>Eukaryota</taxon>
        <taxon>Metazoa</taxon>
        <taxon>Spiralia</taxon>
        <taxon>Lophotrochozoa</taxon>
        <taxon>Platyhelminthes</taxon>
        <taxon>Trematoda</taxon>
        <taxon>Digenea</taxon>
        <taxon>Plagiorchiida</taxon>
        <taxon>Echinostomata</taxon>
        <taxon>Echinostomatoidea</taxon>
        <taxon>Echinostomatidae</taxon>
        <taxon>Echinostoma</taxon>
    </lineage>
</organism>
<dbReference type="PANTHER" id="PTHR33395:SF22">
    <property type="entry name" value="REVERSE TRANSCRIPTASE DOMAIN-CONTAINING PROTEIN"/>
    <property type="match status" value="1"/>
</dbReference>
<evidence type="ECO:0000313" key="3">
    <source>
        <dbReference type="WBParaSite" id="ECPE_0001166201-mRNA-1"/>
    </source>
</evidence>
<protein>
    <submittedName>
        <fullName evidence="3">Endo/exonuclease/phosphatase domain-containing protein</fullName>
    </submittedName>
</protein>
<accession>A0A183AXE2</accession>
<reference evidence="3" key="1">
    <citation type="submission" date="2016-06" db="UniProtKB">
        <authorList>
            <consortium name="WormBaseParasite"/>
        </authorList>
    </citation>
    <scope>IDENTIFICATION</scope>
</reference>
<sequence>MGDFNLPSIDFAAHNVAGLAESMQTRFLWQWTELGLVEHVQRPIRLNSEGVSSMLDYVLANDPLLVDDIEILNPLGKRDHAMIIFKFLVCTTKKLGQLLSRRNVYTVDYEEFNKALAAPPGTEQPGEASADDL</sequence>